<accession>A0ABN2PIB7</accession>
<evidence type="ECO:0000313" key="1">
    <source>
        <dbReference type="EMBL" id="GAA1921756.1"/>
    </source>
</evidence>
<name>A0ABN2PIB7_9MICO</name>
<organism evidence="1 2">
    <name type="scientific">Microbacterium aoyamense</name>
    <dbReference type="NCBI Taxonomy" id="344166"/>
    <lineage>
        <taxon>Bacteria</taxon>
        <taxon>Bacillati</taxon>
        <taxon>Actinomycetota</taxon>
        <taxon>Actinomycetes</taxon>
        <taxon>Micrococcales</taxon>
        <taxon>Microbacteriaceae</taxon>
        <taxon>Microbacterium</taxon>
    </lineage>
</organism>
<dbReference type="Proteomes" id="UP001501343">
    <property type="component" value="Unassembled WGS sequence"/>
</dbReference>
<gene>
    <name evidence="1" type="ORF">GCM10009775_12710</name>
</gene>
<sequence length="72" mass="8060">MRAQILVDRIAAEIERGQGFGTDESVARAPPRLAHKRADIQQSLILIVPREQLFVRALDQQTRGLGRDIAAR</sequence>
<comment type="caution">
    <text evidence="1">The sequence shown here is derived from an EMBL/GenBank/DDBJ whole genome shotgun (WGS) entry which is preliminary data.</text>
</comment>
<keyword evidence="2" id="KW-1185">Reference proteome</keyword>
<dbReference type="EMBL" id="BAAAOF010000002">
    <property type="protein sequence ID" value="GAA1921756.1"/>
    <property type="molecule type" value="Genomic_DNA"/>
</dbReference>
<proteinExistence type="predicted"/>
<evidence type="ECO:0000313" key="2">
    <source>
        <dbReference type="Proteomes" id="UP001501343"/>
    </source>
</evidence>
<protein>
    <submittedName>
        <fullName evidence="1">Uncharacterized protein</fullName>
    </submittedName>
</protein>
<reference evidence="1 2" key="1">
    <citation type="journal article" date="2019" name="Int. J. Syst. Evol. Microbiol.">
        <title>The Global Catalogue of Microorganisms (GCM) 10K type strain sequencing project: providing services to taxonomists for standard genome sequencing and annotation.</title>
        <authorList>
            <consortium name="The Broad Institute Genomics Platform"/>
            <consortium name="The Broad Institute Genome Sequencing Center for Infectious Disease"/>
            <person name="Wu L."/>
            <person name="Ma J."/>
        </authorList>
    </citation>
    <scope>NUCLEOTIDE SEQUENCE [LARGE SCALE GENOMIC DNA]</scope>
    <source>
        <strain evidence="1 2">JCM 14900</strain>
    </source>
</reference>